<protein>
    <submittedName>
        <fullName evidence="2">10317_t:CDS:1</fullName>
    </submittedName>
</protein>
<dbReference type="AlphaFoldDB" id="A0A9N9CN62"/>
<name>A0A9N9CN62_9GLOM</name>
<reference evidence="2" key="1">
    <citation type="submission" date="2021-06" db="EMBL/GenBank/DDBJ databases">
        <authorList>
            <person name="Kallberg Y."/>
            <person name="Tangrot J."/>
            <person name="Rosling A."/>
        </authorList>
    </citation>
    <scope>NUCLEOTIDE SEQUENCE</scope>
    <source>
        <strain evidence="2">BR232B</strain>
    </source>
</reference>
<feature type="signal peptide" evidence="1">
    <location>
        <begin position="1"/>
        <end position="23"/>
    </location>
</feature>
<organism evidence="2 3">
    <name type="scientific">Paraglomus brasilianum</name>
    <dbReference type="NCBI Taxonomy" id="144538"/>
    <lineage>
        <taxon>Eukaryota</taxon>
        <taxon>Fungi</taxon>
        <taxon>Fungi incertae sedis</taxon>
        <taxon>Mucoromycota</taxon>
        <taxon>Glomeromycotina</taxon>
        <taxon>Glomeromycetes</taxon>
        <taxon>Paraglomerales</taxon>
        <taxon>Paraglomeraceae</taxon>
        <taxon>Paraglomus</taxon>
    </lineage>
</organism>
<gene>
    <name evidence="2" type="ORF">PBRASI_LOCUS8070</name>
</gene>
<keyword evidence="1" id="KW-0732">Signal</keyword>
<proteinExistence type="predicted"/>
<evidence type="ECO:0000256" key="1">
    <source>
        <dbReference type="SAM" id="SignalP"/>
    </source>
</evidence>
<dbReference type="Proteomes" id="UP000789739">
    <property type="component" value="Unassembled WGS sequence"/>
</dbReference>
<evidence type="ECO:0000313" key="2">
    <source>
        <dbReference type="EMBL" id="CAG8609173.1"/>
    </source>
</evidence>
<accession>A0A9N9CN62</accession>
<keyword evidence="3" id="KW-1185">Reference proteome</keyword>
<feature type="chain" id="PRO_5040235131" evidence="1">
    <location>
        <begin position="24"/>
        <end position="375"/>
    </location>
</feature>
<dbReference type="OrthoDB" id="2472398at2759"/>
<dbReference type="EMBL" id="CAJVPI010001364">
    <property type="protein sequence ID" value="CAG8609173.1"/>
    <property type="molecule type" value="Genomic_DNA"/>
</dbReference>
<sequence>MASKSKIIFLLVTIFCLISQVLAGADLVAYCDYIPSGSQTPTGRITFSRMTDQSVVITGQANTGFKPDSKWTDYNWYIFNAGTPWKWYQFQPQFTVANGGTSAFQQTVWNLKLADFTDVQSYINIWGPSFSFVAPKNRTNPITTVNHTSPRTLTLAPSLFGTNDGAGFVPVTTVRTVDVLGVTSIVGGGVVPAPADDGVVVGVSGLGCAFDGPESVVAGVTSVGVFLGGAGVGGLSVAGVGELSGVAGVGGLLGIVEVEGLSGVVGVGGLLVVEGLSGAAEGLSVAAGAGLSVAGVVELSVTEVVEADTNAGAVDDGVVDDVDDGTNTRLDDELIRLSKESLLLFTSTCNAILMCIDESVSYLHMPLMQTWGRQR</sequence>
<comment type="caution">
    <text evidence="2">The sequence shown here is derived from an EMBL/GenBank/DDBJ whole genome shotgun (WGS) entry which is preliminary data.</text>
</comment>
<evidence type="ECO:0000313" key="3">
    <source>
        <dbReference type="Proteomes" id="UP000789739"/>
    </source>
</evidence>